<organism evidence="1 2">
    <name type="scientific">Emticicia soli</name>
    <dbReference type="NCBI Taxonomy" id="2027878"/>
    <lineage>
        <taxon>Bacteria</taxon>
        <taxon>Pseudomonadati</taxon>
        <taxon>Bacteroidota</taxon>
        <taxon>Cytophagia</taxon>
        <taxon>Cytophagales</taxon>
        <taxon>Leadbetterellaceae</taxon>
        <taxon>Emticicia</taxon>
    </lineage>
</organism>
<comment type="caution">
    <text evidence="1">The sequence shown here is derived from an EMBL/GenBank/DDBJ whole genome shotgun (WGS) entry which is preliminary data.</text>
</comment>
<dbReference type="RefSeq" id="WP_340234942.1">
    <property type="nucleotide sequence ID" value="NZ_JBBEWC010000003.1"/>
</dbReference>
<gene>
    <name evidence="1" type="ORF">ACFSR2_09010</name>
</gene>
<evidence type="ECO:0000313" key="2">
    <source>
        <dbReference type="Proteomes" id="UP001597510"/>
    </source>
</evidence>
<evidence type="ECO:0008006" key="3">
    <source>
        <dbReference type="Google" id="ProtNLM"/>
    </source>
</evidence>
<accession>A0ABW5J7Y4</accession>
<dbReference type="EMBL" id="JBHULC010000008">
    <property type="protein sequence ID" value="MFD2521020.1"/>
    <property type="molecule type" value="Genomic_DNA"/>
</dbReference>
<dbReference type="Proteomes" id="UP001597510">
    <property type="component" value="Unassembled WGS sequence"/>
</dbReference>
<sequence length="197" mass="22187">MKTIVPAQREGNAYDTITERFFTTEKLARAQFQVARKRLLAINHWHKIAGEEKAEFALADGRGEQIERTPAIGDFIRIDIPGPMNHSGDGFDWVQIEEIAEDEEIHEEFISIRVRPSSNPEKHKGETAHFFADAATSTFVIKREGNQISAEVHGRNEKPNLEDVSLIDKIRNTFVAFGGILGGSRIQWKSFTEGLIA</sequence>
<evidence type="ECO:0000313" key="1">
    <source>
        <dbReference type="EMBL" id="MFD2521020.1"/>
    </source>
</evidence>
<keyword evidence="2" id="KW-1185">Reference proteome</keyword>
<reference evidence="2" key="1">
    <citation type="journal article" date="2019" name="Int. J. Syst. Evol. Microbiol.">
        <title>The Global Catalogue of Microorganisms (GCM) 10K type strain sequencing project: providing services to taxonomists for standard genome sequencing and annotation.</title>
        <authorList>
            <consortium name="The Broad Institute Genomics Platform"/>
            <consortium name="The Broad Institute Genome Sequencing Center for Infectious Disease"/>
            <person name="Wu L."/>
            <person name="Ma J."/>
        </authorList>
    </citation>
    <scope>NUCLEOTIDE SEQUENCE [LARGE SCALE GENOMIC DNA]</scope>
    <source>
        <strain evidence="2">KCTC 52344</strain>
    </source>
</reference>
<protein>
    <recommendedName>
        <fullName evidence="3">DUF1990 family protein</fullName>
    </recommendedName>
</protein>
<name>A0ABW5J7Y4_9BACT</name>
<proteinExistence type="predicted"/>